<dbReference type="EMBL" id="BGPR01001056">
    <property type="protein sequence ID" value="GBM44127.1"/>
    <property type="molecule type" value="Genomic_DNA"/>
</dbReference>
<accession>A0A4Y2FSU0</accession>
<dbReference type="InterPro" id="IPR036397">
    <property type="entry name" value="RNaseH_sf"/>
</dbReference>
<dbReference type="Proteomes" id="UP000499080">
    <property type="component" value="Unassembled WGS sequence"/>
</dbReference>
<name>A0A4Y2FSU0_ARAVE</name>
<reference evidence="1 2" key="1">
    <citation type="journal article" date="2019" name="Sci. Rep.">
        <title>Orb-weaving spider Araneus ventricosus genome elucidates the spidroin gene catalogue.</title>
        <authorList>
            <person name="Kono N."/>
            <person name="Nakamura H."/>
            <person name="Ohtoshi R."/>
            <person name="Moran D.A.P."/>
            <person name="Shinohara A."/>
            <person name="Yoshida Y."/>
            <person name="Fujiwara M."/>
            <person name="Mori M."/>
            <person name="Tomita M."/>
            <person name="Arakawa K."/>
        </authorList>
    </citation>
    <scope>NUCLEOTIDE SEQUENCE [LARGE SCALE GENOMIC DNA]</scope>
</reference>
<dbReference type="PANTHER" id="PTHR46060">
    <property type="entry name" value="MARINER MOS1 TRANSPOSASE-LIKE PROTEIN"/>
    <property type="match status" value="1"/>
</dbReference>
<organism evidence="1 2">
    <name type="scientific">Araneus ventricosus</name>
    <name type="common">Orbweaver spider</name>
    <name type="synonym">Epeira ventricosa</name>
    <dbReference type="NCBI Taxonomy" id="182803"/>
    <lineage>
        <taxon>Eukaryota</taxon>
        <taxon>Metazoa</taxon>
        <taxon>Ecdysozoa</taxon>
        <taxon>Arthropoda</taxon>
        <taxon>Chelicerata</taxon>
        <taxon>Arachnida</taxon>
        <taxon>Araneae</taxon>
        <taxon>Araneomorphae</taxon>
        <taxon>Entelegynae</taxon>
        <taxon>Araneoidea</taxon>
        <taxon>Araneidae</taxon>
        <taxon>Araneus</taxon>
    </lineage>
</organism>
<gene>
    <name evidence="1" type="ORF">AVEN_93768_1</name>
</gene>
<protein>
    <recommendedName>
        <fullName evidence="3">Histone-lysine N-methyltransferase SETMAR</fullName>
    </recommendedName>
</protein>
<dbReference type="OrthoDB" id="6568830at2759"/>
<dbReference type="GO" id="GO:0003676">
    <property type="term" value="F:nucleic acid binding"/>
    <property type="evidence" value="ECO:0007669"/>
    <property type="project" value="InterPro"/>
</dbReference>
<comment type="caution">
    <text evidence="1">The sequence shown here is derived from an EMBL/GenBank/DDBJ whole genome shotgun (WGS) entry which is preliminary data.</text>
</comment>
<evidence type="ECO:0000313" key="1">
    <source>
        <dbReference type="EMBL" id="GBM44127.1"/>
    </source>
</evidence>
<dbReference type="PANTHER" id="PTHR46060:SF1">
    <property type="entry name" value="MARINER MOS1 TRANSPOSASE-LIKE PROTEIN"/>
    <property type="match status" value="1"/>
</dbReference>
<evidence type="ECO:0000313" key="2">
    <source>
        <dbReference type="Proteomes" id="UP000499080"/>
    </source>
</evidence>
<evidence type="ECO:0008006" key="3">
    <source>
        <dbReference type="Google" id="ProtNLM"/>
    </source>
</evidence>
<dbReference type="AlphaFoldDB" id="A0A4Y2FSU0"/>
<dbReference type="Gene3D" id="3.30.420.10">
    <property type="entry name" value="Ribonuclease H-like superfamily/Ribonuclease H"/>
    <property type="match status" value="1"/>
</dbReference>
<keyword evidence="2" id="KW-1185">Reference proteome</keyword>
<dbReference type="InterPro" id="IPR052709">
    <property type="entry name" value="Transposase-MT_Hybrid"/>
</dbReference>
<sequence>MLPPSSSCVVLFAFFKQKDGLWKTINTTVSCQTLRRLRRAVLTSGVVLIHDSALPHSAVVTQQLLSQFKWDVSDHPACSPDFSTTDFHLFLELKNWLGGQSSKNQREWNGMEVFV</sequence>
<proteinExistence type="predicted"/>